<dbReference type="GO" id="GO:0016020">
    <property type="term" value="C:membrane"/>
    <property type="evidence" value="ECO:0007669"/>
    <property type="project" value="UniProtKB-SubCell"/>
</dbReference>
<proteinExistence type="inferred from homology"/>
<dbReference type="InterPro" id="IPR037185">
    <property type="entry name" value="EmrE-like"/>
</dbReference>
<keyword evidence="3 6" id="KW-0812">Transmembrane</keyword>
<dbReference type="VEuPathDB" id="TriTrypDB:TRSC58_04054"/>
<dbReference type="Pfam" id="PF10639">
    <property type="entry name" value="TMEM234"/>
    <property type="match status" value="1"/>
</dbReference>
<evidence type="ECO:0000256" key="4">
    <source>
        <dbReference type="ARBA" id="ARBA00022989"/>
    </source>
</evidence>
<evidence type="ECO:0000256" key="1">
    <source>
        <dbReference type="ARBA" id="ARBA00004141"/>
    </source>
</evidence>
<sequence length="122" mass="12629">MLFILLAAIIWGTTNPLLKRYSSGMAAGSSSFAEDLCFLASRPKYLATQLLNLGGSVAFFAGLRHVDVAVGSTVANALAFVLTVLMSAFVMREGPLRPATLLGCALVMAGTALCGFASSTHG</sequence>
<dbReference type="PANTHER" id="PTHR28668:SF1">
    <property type="entry name" value="TRANSMEMBRANE PROTEIN 234"/>
    <property type="match status" value="1"/>
</dbReference>
<dbReference type="OrthoDB" id="43458at2759"/>
<reference evidence="7 8" key="1">
    <citation type="submission" date="2013-07" db="EMBL/GenBank/DDBJ databases">
        <authorList>
            <person name="Stoco P.H."/>
            <person name="Wagner G."/>
            <person name="Gerber A."/>
            <person name="Zaha A."/>
            <person name="Thompson C."/>
            <person name="Bartholomeu D.C."/>
            <person name="Luckemeyer D.D."/>
            <person name="Bahia D."/>
            <person name="Loreto E."/>
            <person name="Prestes E.B."/>
            <person name="Lima F.M."/>
            <person name="Rodrigues-Luiz G."/>
            <person name="Vallejo G.A."/>
            <person name="Filho J.F."/>
            <person name="Monteiro K.M."/>
            <person name="Tyler K.M."/>
            <person name="de Almeida L.G."/>
            <person name="Ortiz M.F."/>
            <person name="Siervo M.A."/>
            <person name="de Moraes M.H."/>
            <person name="Cunha O.L."/>
            <person name="Mendonca-Neto R."/>
            <person name="Silva R."/>
            <person name="Teixeira S.M."/>
            <person name="Murta S.M."/>
            <person name="Sincero T.C."/>
            <person name="Mendes T.A."/>
            <person name="Urmenyi T.P."/>
            <person name="Silva V.G."/>
            <person name="da Rocha W.D."/>
            <person name="Andersson B."/>
            <person name="Romanha A.J."/>
            <person name="Steindel M."/>
            <person name="de Vasconcelos A.T."/>
            <person name="Grisard E.C."/>
        </authorList>
    </citation>
    <scope>NUCLEOTIDE SEQUENCE [LARGE SCALE GENOMIC DNA]</scope>
    <source>
        <strain evidence="7 8">SC58</strain>
    </source>
</reference>
<keyword evidence="8" id="KW-1185">Reference proteome</keyword>
<evidence type="ECO:0000256" key="5">
    <source>
        <dbReference type="ARBA" id="ARBA00023136"/>
    </source>
</evidence>
<evidence type="ECO:0000256" key="6">
    <source>
        <dbReference type="SAM" id="Phobius"/>
    </source>
</evidence>
<keyword evidence="5 6" id="KW-0472">Membrane</keyword>
<dbReference type="InterPro" id="IPR018908">
    <property type="entry name" value="TMEM234"/>
</dbReference>
<feature type="transmembrane region" description="Helical" evidence="6">
    <location>
        <begin position="68"/>
        <end position="91"/>
    </location>
</feature>
<comment type="subcellular location">
    <subcellularLocation>
        <location evidence="1">Membrane</location>
        <topology evidence="1">Multi-pass membrane protein</topology>
    </subcellularLocation>
</comment>
<keyword evidence="4 6" id="KW-1133">Transmembrane helix</keyword>
<evidence type="ECO:0000256" key="3">
    <source>
        <dbReference type="ARBA" id="ARBA00022692"/>
    </source>
</evidence>
<dbReference type="EMBL" id="AUPL01004054">
    <property type="protein sequence ID" value="ESL08247.1"/>
    <property type="molecule type" value="Genomic_DNA"/>
</dbReference>
<dbReference type="Proteomes" id="UP000031737">
    <property type="component" value="Unassembled WGS sequence"/>
</dbReference>
<dbReference type="PANTHER" id="PTHR28668">
    <property type="entry name" value="TRANSMEMBRANE PROTEIN 234"/>
    <property type="match status" value="1"/>
</dbReference>
<evidence type="ECO:0000313" key="7">
    <source>
        <dbReference type="EMBL" id="ESL08247.1"/>
    </source>
</evidence>
<protein>
    <recommendedName>
        <fullName evidence="9">Transmembrane protein 234</fullName>
    </recommendedName>
</protein>
<evidence type="ECO:0008006" key="9">
    <source>
        <dbReference type="Google" id="ProtNLM"/>
    </source>
</evidence>
<dbReference type="SUPFAM" id="SSF103481">
    <property type="entry name" value="Multidrug resistance efflux transporter EmrE"/>
    <property type="match status" value="1"/>
</dbReference>
<evidence type="ECO:0000313" key="8">
    <source>
        <dbReference type="Proteomes" id="UP000031737"/>
    </source>
</evidence>
<dbReference type="AlphaFoldDB" id="A0A061J4L5"/>
<dbReference type="Gene3D" id="1.10.3730.20">
    <property type="match status" value="1"/>
</dbReference>
<comment type="similarity">
    <text evidence="2">Belongs to the TMEM234 family.</text>
</comment>
<feature type="transmembrane region" description="Helical" evidence="6">
    <location>
        <begin position="98"/>
        <end position="118"/>
    </location>
</feature>
<accession>A0A061J4L5</accession>
<gene>
    <name evidence="7" type="ORF">TRSC58_04054</name>
</gene>
<evidence type="ECO:0000256" key="2">
    <source>
        <dbReference type="ARBA" id="ARBA00005977"/>
    </source>
</evidence>
<organism evidence="7 8">
    <name type="scientific">Trypanosoma rangeli SC58</name>
    <dbReference type="NCBI Taxonomy" id="429131"/>
    <lineage>
        <taxon>Eukaryota</taxon>
        <taxon>Discoba</taxon>
        <taxon>Euglenozoa</taxon>
        <taxon>Kinetoplastea</taxon>
        <taxon>Metakinetoplastina</taxon>
        <taxon>Trypanosomatida</taxon>
        <taxon>Trypanosomatidae</taxon>
        <taxon>Trypanosoma</taxon>
        <taxon>Herpetosoma</taxon>
    </lineage>
</organism>
<name>A0A061J4L5_TRYRA</name>
<comment type="caution">
    <text evidence="7">The sequence shown here is derived from an EMBL/GenBank/DDBJ whole genome shotgun (WGS) entry which is preliminary data.</text>
</comment>